<dbReference type="Proteomes" id="UP000229952">
    <property type="component" value="Unassembled WGS sequence"/>
</dbReference>
<dbReference type="EMBL" id="PCRQ01000054">
    <property type="protein sequence ID" value="PIP24195.1"/>
    <property type="molecule type" value="Genomic_DNA"/>
</dbReference>
<keyword evidence="1" id="KW-1133">Transmembrane helix</keyword>
<evidence type="ECO:0000256" key="1">
    <source>
        <dbReference type="SAM" id="Phobius"/>
    </source>
</evidence>
<keyword evidence="1" id="KW-0812">Transmembrane</keyword>
<name>A0A2G9YY65_9BACT</name>
<gene>
    <name evidence="2" type="ORF">COX35_02005</name>
</gene>
<proteinExistence type="predicted"/>
<protein>
    <submittedName>
        <fullName evidence="2">Uncharacterized protein</fullName>
    </submittedName>
</protein>
<keyword evidence="1" id="KW-0472">Membrane</keyword>
<feature type="transmembrane region" description="Helical" evidence="1">
    <location>
        <begin position="159"/>
        <end position="184"/>
    </location>
</feature>
<evidence type="ECO:0000313" key="2">
    <source>
        <dbReference type="EMBL" id="PIP24195.1"/>
    </source>
</evidence>
<accession>A0A2G9YY65</accession>
<sequence length="192" mass="22472">MNLFSKFVSKIKTHKKRAAILAIGHAFGETTAHIFNYWIYIPVIAFFGLLKGGLTMSLLSFALSYFFVRFYDWSKTDWLGIELLKESNYGPDFLQRMSNRSKIARVLWWPFHQIFRLVRWAYGKGGWAVFFVLSMYTDPFTTTVFLRREKFGGLGRKDWAIFIGSVIFGNFYWTLRTAVIIITAKFGIKSFF</sequence>
<feature type="transmembrane region" description="Helical" evidence="1">
    <location>
        <begin position="38"/>
        <end position="68"/>
    </location>
</feature>
<reference evidence="2 3" key="1">
    <citation type="submission" date="2017-09" db="EMBL/GenBank/DDBJ databases">
        <title>Depth-based differentiation of microbial function through sediment-hosted aquifers and enrichment of novel symbionts in the deep terrestrial subsurface.</title>
        <authorList>
            <person name="Probst A.J."/>
            <person name="Ladd B."/>
            <person name="Jarett J.K."/>
            <person name="Geller-Mcgrath D.E."/>
            <person name="Sieber C.M."/>
            <person name="Emerson J.B."/>
            <person name="Anantharaman K."/>
            <person name="Thomas B.C."/>
            <person name="Malmstrom R."/>
            <person name="Stieglmeier M."/>
            <person name="Klingl A."/>
            <person name="Woyke T."/>
            <person name="Ryan C.M."/>
            <person name="Banfield J.F."/>
        </authorList>
    </citation>
    <scope>NUCLEOTIDE SEQUENCE [LARGE SCALE GENOMIC DNA]</scope>
    <source>
        <strain evidence="2">CG23_combo_of_CG06-09_8_20_14_all_37_18</strain>
    </source>
</reference>
<comment type="caution">
    <text evidence="2">The sequence shown here is derived from an EMBL/GenBank/DDBJ whole genome shotgun (WGS) entry which is preliminary data.</text>
</comment>
<feature type="transmembrane region" description="Helical" evidence="1">
    <location>
        <begin position="128"/>
        <end position="147"/>
    </location>
</feature>
<evidence type="ECO:0000313" key="3">
    <source>
        <dbReference type="Proteomes" id="UP000229952"/>
    </source>
</evidence>
<dbReference type="AlphaFoldDB" id="A0A2G9YY65"/>
<organism evidence="2 3">
    <name type="scientific">Candidatus Nealsonbacteria bacterium CG23_combo_of_CG06-09_8_20_14_all_37_18</name>
    <dbReference type="NCBI Taxonomy" id="1974720"/>
    <lineage>
        <taxon>Bacteria</taxon>
        <taxon>Candidatus Nealsoniibacteriota</taxon>
    </lineage>
</organism>